<dbReference type="PANTHER" id="PTHR30615">
    <property type="entry name" value="UNCHARACTERIZED PROTEIN YJBQ-RELATED"/>
    <property type="match status" value="1"/>
</dbReference>
<sequence>MRVHVKVLELRTSERFQIVDITREVERVVAESGVKNGICVIHAPHATAAIVLNEHESGLIRDILGKLRELFPPDAEWLHNRIDDNAHAHVASAFIGSTRVLPVLNSRLVRGTWQNVFFVEMDGPRSRREVVVEVLGE</sequence>
<dbReference type="InterPro" id="IPR001602">
    <property type="entry name" value="UPF0047_YjbQ-like"/>
</dbReference>
<dbReference type="NCBIfam" id="TIGR00149">
    <property type="entry name" value="TIGR00149_YjbQ"/>
    <property type="match status" value="1"/>
</dbReference>
<evidence type="ECO:0000313" key="3">
    <source>
        <dbReference type="EMBL" id="HHP05112.1"/>
    </source>
</evidence>
<evidence type="ECO:0000313" key="2">
    <source>
        <dbReference type="EMBL" id="HGB25448.1"/>
    </source>
</evidence>
<dbReference type="InterPro" id="IPR035917">
    <property type="entry name" value="YjbQ-like_sf"/>
</dbReference>
<dbReference type="PANTHER" id="PTHR30615:SF8">
    <property type="entry name" value="UPF0047 PROTEIN C4A8.02C"/>
    <property type="match status" value="1"/>
</dbReference>
<evidence type="ECO:0000256" key="1">
    <source>
        <dbReference type="ARBA" id="ARBA00005534"/>
    </source>
</evidence>
<accession>A0A7C3SPG0</accession>
<dbReference type="SUPFAM" id="SSF111038">
    <property type="entry name" value="YjbQ-like"/>
    <property type="match status" value="1"/>
</dbReference>
<comment type="similarity">
    <text evidence="1">Belongs to the UPF0047 family.</text>
</comment>
<dbReference type="Pfam" id="PF01894">
    <property type="entry name" value="YjbQ"/>
    <property type="match status" value="1"/>
</dbReference>
<proteinExistence type="inferred from homology"/>
<gene>
    <name evidence="3" type="ORF">ENM88_05105</name>
    <name evidence="2" type="ORF">ENV88_05370</name>
</gene>
<reference evidence="2" key="1">
    <citation type="journal article" date="2020" name="mSystems">
        <title>Genome- and Community-Level Interaction Insights into Carbon Utilization and Element Cycling Functions of Hydrothermarchaeota in Hydrothermal Sediment.</title>
        <authorList>
            <person name="Zhou Z."/>
            <person name="Liu Y."/>
            <person name="Xu W."/>
            <person name="Pan J."/>
            <person name="Luo Z.H."/>
            <person name="Li M."/>
        </authorList>
    </citation>
    <scope>NUCLEOTIDE SEQUENCE [LARGE SCALE GENOMIC DNA]</scope>
    <source>
        <strain evidence="3">SpSt-1125</strain>
        <strain evidence="2">SpSt-8</strain>
    </source>
</reference>
<protein>
    <submittedName>
        <fullName evidence="2">YjbQ family protein</fullName>
    </submittedName>
</protein>
<dbReference type="AlphaFoldDB" id="A0A7C3SPG0"/>
<organism evidence="2">
    <name type="scientific">Thermofilum pendens</name>
    <dbReference type="NCBI Taxonomy" id="2269"/>
    <lineage>
        <taxon>Archaea</taxon>
        <taxon>Thermoproteota</taxon>
        <taxon>Thermoprotei</taxon>
        <taxon>Thermofilales</taxon>
        <taxon>Thermofilaceae</taxon>
        <taxon>Thermofilum</taxon>
    </lineage>
</organism>
<dbReference type="Gene3D" id="2.60.120.460">
    <property type="entry name" value="YjbQ-like"/>
    <property type="match status" value="1"/>
</dbReference>
<comment type="caution">
    <text evidence="2">The sequence shown here is derived from an EMBL/GenBank/DDBJ whole genome shotgun (WGS) entry which is preliminary data.</text>
</comment>
<dbReference type="EMBL" id="DTIB01000095">
    <property type="protein sequence ID" value="HGB25448.1"/>
    <property type="molecule type" value="Genomic_DNA"/>
</dbReference>
<name>A0A7C3SPG0_THEPE</name>
<dbReference type="EMBL" id="DRZM01000153">
    <property type="protein sequence ID" value="HHP05112.1"/>
    <property type="molecule type" value="Genomic_DNA"/>
</dbReference>
<dbReference type="PIRSF" id="PIRSF004681">
    <property type="entry name" value="UCP004681"/>
    <property type="match status" value="1"/>
</dbReference>